<keyword evidence="1" id="KW-0472">Membrane</keyword>
<protein>
    <submittedName>
        <fullName evidence="3">Uncharacterized protein</fullName>
    </submittedName>
</protein>
<dbReference type="AlphaFoldDB" id="A0A7L7L631"/>
<sequence length="154" mass="17757">MKYIQTVLASFLFCLLVFSTAQAQILNDSTVNLYSPKTTKVIREDLIFRGNYNLPTVDTALTNLQQLRNWYHDTTFYQDLGNLATPAKRLLFTLPEQIGARFGRTIFDRYNLNPANQTYYDTKSPFSRLNYVQGAMGSRFLMVLLAAMLMRTLM</sequence>
<name>A0A7L7L631_9BACT</name>
<accession>A0A7L7L631</accession>
<reference evidence="3 4" key="2">
    <citation type="submission" date="2020-08" db="EMBL/GenBank/DDBJ databases">
        <title>Adhaeribacter dokdonensis sp. nov., isolated from the rhizosphere of Elymus tsukushiensis, a plant native to the Dokdo Islands, Republic of Korea.</title>
        <authorList>
            <person name="Ghim S.Y."/>
        </authorList>
    </citation>
    <scope>NUCLEOTIDE SEQUENCE [LARGE SCALE GENOMIC DNA]</scope>
    <source>
        <strain evidence="3 4">KUDC8001</strain>
    </source>
</reference>
<evidence type="ECO:0000256" key="2">
    <source>
        <dbReference type="SAM" id="SignalP"/>
    </source>
</evidence>
<evidence type="ECO:0000313" key="4">
    <source>
        <dbReference type="Proteomes" id="UP000514509"/>
    </source>
</evidence>
<keyword evidence="4" id="KW-1185">Reference proteome</keyword>
<feature type="chain" id="PRO_5029846077" evidence="2">
    <location>
        <begin position="24"/>
        <end position="154"/>
    </location>
</feature>
<dbReference type="Pfam" id="PF14121">
    <property type="entry name" value="Porin_10"/>
    <property type="match status" value="1"/>
</dbReference>
<keyword evidence="1" id="KW-1133">Transmembrane helix</keyword>
<gene>
    <name evidence="3" type="ORF">HUW48_09680</name>
</gene>
<feature type="signal peptide" evidence="2">
    <location>
        <begin position="1"/>
        <end position="23"/>
    </location>
</feature>
<evidence type="ECO:0000256" key="1">
    <source>
        <dbReference type="SAM" id="Phobius"/>
    </source>
</evidence>
<dbReference type="KEGG" id="add:HUW48_09680"/>
<reference evidence="3 4" key="1">
    <citation type="submission" date="2020-06" db="EMBL/GenBank/DDBJ databases">
        <authorList>
            <person name="Hwang Y.J."/>
        </authorList>
    </citation>
    <scope>NUCLEOTIDE SEQUENCE [LARGE SCALE GENOMIC DNA]</scope>
    <source>
        <strain evidence="3 4">KUDC8001</strain>
    </source>
</reference>
<feature type="transmembrane region" description="Helical" evidence="1">
    <location>
        <begin position="131"/>
        <end position="150"/>
    </location>
</feature>
<dbReference type="EMBL" id="CP055153">
    <property type="protein sequence ID" value="QMU28286.1"/>
    <property type="molecule type" value="Genomic_DNA"/>
</dbReference>
<keyword evidence="2" id="KW-0732">Signal</keyword>
<dbReference type="Proteomes" id="UP000514509">
    <property type="component" value="Chromosome"/>
</dbReference>
<evidence type="ECO:0000313" key="3">
    <source>
        <dbReference type="EMBL" id="QMU28286.1"/>
    </source>
</evidence>
<keyword evidence="1" id="KW-0812">Transmembrane</keyword>
<dbReference type="InterPro" id="IPR025631">
    <property type="entry name" value="Porin_10"/>
</dbReference>
<organism evidence="3 4">
    <name type="scientific">Adhaeribacter radiodurans</name>
    <dbReference type="NCBI Taxonomy" id="2745197"/>
    <lineage>
        <taxon>Bacteria</taxon>
        <taxon>Pseudomonadati</taxon>
        <taxon>Bacteroidota</taxon>
        <taxon>Cytophagia</taxon>
        <taxon>Cytophagales</taxon>
        <taxon>Hymenobacteraceae</taxon>
        <taxon>Adhaeribacter</taxon>
    </lineage>
</organism>
<proteinExistence type="predicted"/>